<name>A0AAE7BFP4_9BACT</name>
<dbReference type="AlphaFoldDB" id="A0AAE7BFP4"/>
<organism evidence="2 3">
    <name type="scientific">Arcobacter defluvii</name>
    <dbReference type="NCBI Taxonomy" id="873191"/>
    <lineage>
        <taxon>Bacteria</taxon>
        <taxon>Pseudomonadati</taxon>
        <taxon>Campylobacterota</taxon>
        <taxon>Epsilonproteobacteria</taxon>
        <taxon>Campylobacterales</taxon>
        <taxon>Arcobacteraceae</taxon>
        <taxon>Arcobacter</taxon>
    </lineage>
</organism>
<dbReference type="RefSeq" id="WP_129011768.1">
    <property type="nucleotide sequence ID" value="NZ_CP053835.1"/>
</dbReference>
<keyword evidence="1" id="KW-0812">Transmembrane</keyword>
<dbReference type="Proteomes" id="UP000503313">
    <property type="component" value="Chromosome"/>
</dbReference>
<keyword evidence="1" id="KW-0472">Membrane</keyword>
<dbReference type="KEGG" id="adz:ADFLV_2443"/>
<feature type="transmembrane region" description="Helical" evidence="1">
    <location>
        <begin position="12"/>
        <end position="30"/>
    </location>
</feature>
<protein>
    <submittedName>
        <fullName evidence="2">Uncharacterized protein</fullName>
    </submittedName>
</protein>
<dbReference type="EMBL" id="CP053835">
    <property type="protein sequence ID" value="QKF78431.1"/>
    <property type="molecule type" value="Genomic_DNA"/>
</dbReference>
<evidence type="ECO:0000313" key="2">
    <source>
        <dbReference type="EMBL" id="QKF78431.1"/>
    </source>
</evidence>
<keyword evidence="1" id="KW-1133">Transmembrane helix</keyword>
<accession>A0AAE7BFP4</accession>
<reference evidence="2 3" key="1">
    <citation type="submission" date="2020-05" db="EMBL/GenBank/DDBJ databases">
        <title>Complete genome sequencing of Campylobacter and Arcobacter type strains.</title>
        <authorList>
            <person name="Miller W.G."/>
            <person name="Yee E."/>
        </authorList>
    </citation>
    <scope>NUCLEOTIDE SEQUENCE [LARGE SCALE GENOMIC DNA]</scope>
    <source>
        <strain evidence="2 3">LMG 25694</strain>
    </source>
</reference>
<evidence type="ECO:0000313" key="3">
    <source>
        <dbReference type="Proteomes" id="UP000503313"/>
    </source>
</evidence>
<proteinExistence type="predicted"/>
<keyword evidence="3" id="KW-1185">Reference proteome</keyword>
<evidence type="ECO:0000256" key="1">
    <source>
        <dbReference type="SAM" id="Phobius"/>
    </source>
</evidence>
<gene>
    <name evidence="2" type="ORF">ADFLV_2443</name>
</gene>
<sequence length="180" mass="21756">MKLIRVKKSFTLIELIIVILIMSATYLLVFSTNSFNIKEQNQKLELDNLKDFLLKKFSFKKELSFLCIDENFSCYVKVDGKLDKDFKIEKFFKIKPEVYEYDKNERKMEFKELRVDNFNYDVIFELKINSDFKTNEFIVDTFENKVYVFNSIFTKPKIYNFLNESFETFNIQEIEVKDAF</sequence>